<proteinExistence type="predicted"/>
<evidence type="ECO:0000313" key="2">
    <source>
        <dbReference type="Proteomes" id="UP001224122"/>
    </source>
</evidence>
<dbReference type="Proteomes" id="UP001224122">
    <property type="component" value="Unassembled WGS sequence"/>
</dbReference>
<comment type="caution">
    <text evidence="1">The sequence shown here is derived from an EMBL/GenBank/DDBJ whole genome shotgun (WGS) entry which is preliminary data.</text>
</comment>
<evidence type="ECO:0008006" key="3">
    <source>
        <dbReference type="Google" id="ProtNLM"/>
    </source>
</evidence>
<sequence>MYQYVGYYHPLPPYPYTSQNIVRYPYSYPYVYRAPYHPFWEGPNISGYWHTKYGSKAGVEPETPAGMYLNHHPDGKVDGYYKGATAAGWLDGMYSEDEDTFKGEWRSDNLLFPDRKGRFEFKFKPDGKSFTGKWSYREDAPRLPWNGTFVKDGQHPEFR</sequence>
<dbReference type="EMBL" id="JAUSTW010000005">
    <property type="protein sequence ID" value="MDQ0200310.1"/>
    <property type="molecule type" value="Genomic_DNA"/>
</dbReference>
<reference evidence="1 2" key="1">
    <citation type="submission" date="2023-07" db="EMBL/GenBank/DDBJ databases">
        <title>Genomic Encyclopedia of Type Strains, Phase IV (KMG-IV): sequencing the most valuable type-strain genomes for metagenomic binning, comparative biology and taxonomic classification.</title>
        <authorList>
            <person name="Goeker M."/>
        </authorList>
    </citation>
    <scope>NUCLEOTIDE SEQUENCE [LARGE SCALE GENOMIC DNA]</scope>
    <source>
        <strain evidence="1 2">DSM 27594</strain>
    </source>
</reference>
<dbReference type="RefSeq" id="WP_307410001.1">
    <property type="nucleotide sequence ID" value="NZ_JAUSTW010000005.1"/>
</dbReference>
<protein>
    <recommendedName>
        <fullName evidence="3">MORN repeat-containing protein</fullName>
    </recommendedName>
</protein>
<name>A0ABT9XYG7_9BACI</name>
<organism evidence="1 2">
    <name type="scientific">Neobacillus ginsengisoli</name>
    <dbReference type="NCBI Taxonomy" id="904295"/>
    <lineage>
        <taxon>Bacteria</taxon>
        <taxon>Bacillati</taxon>
        <taxon>Bacillota</taxon>
        <taxon>Bacilli</taxon>
        <taxon>Bacillales</taxon>
        <taxon>Bacillaceae</taxon>
        <taxon>Neobacillus</taxon>
    </lineage>
</organism>
<gene>
    <name evidence="1" type="ORF">J2S10_003493</name>
</gene>
<accession>A0ABT9XYG7</accession>
<keyword evidence="2" id="KW-1185">Reference proteome</keyword>
<evidence type="ECO:0000313" key="1">
    <source>
        <dbReference type="EMBL" id="MDQ0200310.1"/>
    </source>
</evidence>